<organism evidence="2 3">
    <name type="scientific">Entamoeba nuttalli</name>
    <dbReference type="NCBI Taxonomy" id="412467"/>
    <lineage>
        <taxon>Eukaryota</taxon>
        <taxon>Amoebozoa</taxon>
        <taxon>Evosea</taxon>
        <taxon>Archamoebae</taxon>
        <taxon>Mastigamoebida</taxon>
        <taxon>Entamoebidae</taxon>
        <taxon>Entamoeba</taxon>
    </lineage>
</organism>
<dbReference type="Proteomes" id="UP001628156">
    <property type="component" value="Unassembled WGS sequence"/>
</dbReference>
<sequence length="160" mass="19181">MRVMMMRTLIEIETDYSITESEDEYSREDKEEKNITEYNNSNSNDEEDFGTEVTEEKEKPIIMKEKVIEDDEYEMSVEDWMTKDDEDFSHRKMSRLKQIIKEKEDEFVVGRKAYNKVMKYAECIENSTSSTKGKNSLEEIKYILNEYIGIADNIRKEREF</sequence>
<reference evidence="2 3" key="1">
    <citation type="journal article" date="2019" name="PLoS Negl. Trop. Dis.">
        <title>Whole genome sequencing of Entamoeba nuttalli reveals mammalian host-related molecular signatures and a novel octapeptide-repeat surface protein.</title>
        <authorList>
            <person name="Tanaka M."/>
            <person name="Makiuchi T."/>
            <person name="Komiyama T."/>
            <person name="Shiina T."/>
            <person name="Osaki K."/>
            <person name="Tachibana H."/>
        </authorList>
    </citation>
    <scope>NUCLEOTIDE SEQUENCE [LARGE SCALE GENOMIC DNA]</scope>
    <source>
        <strain evidence="2 3">P19-061405</strain>
    </source>
</reference>
<evidence type="ECO:0000313" key="3">
    <source>
        <dbReference type="Proteomes" id="UP001628156"/>
    </source>
</evidence>
<name>A0ABQ0DLT2_9EUKA</name>
<comment type="caution">
    <text evidence="2">The sequence shown here is derived from an EMBL/GenBank/DDBJ whole genome shotgun (WGS) entry which is preliminary data.</text>
</comment>
<keyword evidence="3" id="KW-1185">Reference proteome</keyword>
<dbReference type="EMBL" id="BAAFRS010000159">
    <property type="protein sequence ID" value="GAB1223697.1"/>
    <property type="molecule type" value="Genomic_DNA"/>
</dbReference>
<evidence type="ECO:0000313" key="2">
    <source>
        <dbReference type="EMBL" id="GAB1223697.1"/>
    </source>
</evidence>
<gene>
    <name evidence="2" type="ORF">ENUP19_0159G0016</name>
</gene>
<accession>A0ABQ0DLT2</accession>
<protein>
    <submittedName>
        <fullName evidence="2">Uncharacterized protein</fullName>
    </submittedName>
</protein>
<proteinExistence type="predicted"/>
<feature type="compositionally biased region" description="Acidic residues" evidence="1">
    <location>
        <begin position="44"/>
        <end position="53"/>
    </location>
</feature>
<feature type="region of interest" description="Disordered" evidence="1">
    <location>
        <begin position="19"/>
        <end position="56"/>
    </location>
</feature>
<evidence type="ECO:0000256" key="1">
    <source>
        <dbReference type="SAM" id="MobiDB-lite"/>
    </source>
</evidence>